<dbReference type="InterPro" id="IPR005548">
    <property type="entry name" value="Cell_div_FtsQ/DivIB_C"/>
</dbReference>
<dbReference type="InterPro" id="IPR026579">
    <property type="entry name" value="FtsQ"/>
</dbReference>
<gene>
    <name evidence="9" type="primary">ftsQ</name>
    <name evidence="12" type="ORF">PPSIR1_01342</name>
</gene>
<dbReference type="Gene3D" id="3.10.20.310">
    <property type="entry name" value="membrane protein fhac"/>
    <property type="match status" value="1"/>
</dbReference>
<evidence type="ECO:0000256" key="10">
    <source>
        <dbReference type="SAM" id="MobiDB-lite"/>
    </source>
</evidence>
<dbReference type="InterPro" id="IPR013685">
    <property type="entry name" value="POTRA_FtsQ_type"/>
</dbReference>
<evidence type="ECO:0000259" key="11">
    <source>
        <dbReference type="PROSITE" id="PS51779"/>
    </source>
</evidence>
<evidence type="ECO:0000256" key="5">
    <source>
        <dbReference type="ARBA" id="ARBA00022692"/>
    </source>
</evidence>
<keyword evidence="13" id="KW-1185">Reference proteome</keyword>
<evidence type="ECO:0000256" key="4">
    <source>
        <dbReference type="ARBA" id="ARBA00022618"/>
    </source>
</evidence>
<dbReference type="Pfam" id="PF08478">
    <property type="entry name" value="POTRA_1"/>
    <property type="match status" value="1"/>
</dbReference>
<keyword evidence="4 9" id="KW-0132">Cell division</keyword>
<dbReference type="GO" id="GO:0043093">
    <property type="term" value="P:FtsZ-dependent cytokinesis"/>
    <property type="evidence" value="ECO:0007669"/>
    <property type="project" value="UniProtKB-UniRule"/>
</dbReference>
<dbReference type="PANTHER" id="PTHR35851:SF1">
    <property type="entry name" value="CELL DIVISION PROTEIN FTSQ"/>
    <property type="match status" value="1"/>
</dbReference>
<keyword evidence="2 9" id="KW-1003">Cell membrane</keyword>
<feature type="domain" description="POTRA" evidence="11">
    <location>
        <begin position="108"/>
        <end position="176"/>
    </location>
</feature>
<dbReference type="EMBL" id="ABCS01000039">
    <property type="protein sequence ID" value="EDM77829.1"/>
    <property type="molecule type" value="Genomic_DNA"/>
</dbReference>
<dbReference type="STRING" id="391625.PPSIR1_01342"/>
<dbReference type="Proteomes" id="UP000005801">
    <property type="component" value="Unassembled WGS sequence"/>
</dbReference>
<proteinExistence type="inferred from homology"/>
<dbReference type="eggNOG" id="COG1589">
    <property type="taxonomic scope" value="Bacteria"/>
</dbReference>
<reference evidence="12 13" key="1">
    <citation type="submission" date="2007-06" db="EMBL/GenBank/DDBJ databases">
        <authorList>
            <person name="Shimkets L."/>
            <person name="Ferriera S."/>
            <person name="Johnson J."/>
            <person name="Kravitz S."/>
            <person name="Beeson K."/>
            <person name="Sutton G."/>
            <person name="Rogers Y.-H."/>
            <person name="Friedman R."/>
            <person name="Frazier M."/>
            <person name="Venter J.C."/>
        </authorList>
    </citation>
    <scope>NUCLEOTIDE SEQUENCE [LARGE SCALE GENOMIC DNA]</scope>
    <source>
        <strain evidence="12 13">SIR-1</strain>
    </source>
</reference>
<feature type="region of interest" description="Disordered" evidence="10">
    <location>
        <begin position="1"/>
        <end position="49"/>
    </location>
</feature>
<evidence type="ECO:0000256" key="8">
    <source>
        <dbReference type="ARBA" id="ARBA00023306"/>
    </source>
</evidence>
<organism evidence="12 13">
    <name type="scientific">Plesiocystis pacifica SIR-1</name>
    <dbReference type="NCBI Taxonomy" id="391625"/>
    <lineage>
        <taxon>Bacteria</taxon>
        <taxon>Pseudomonadati</taxon>
        <taxon>Myxococcota</taxon>
        <taxon>Polyangia</taxon>
        <taxon>Nannocystales</taxon>
        <taxon>Nannocystaceae</taxon>
        <taxon>Plesiocystis</taxon>
    </lineage>
</organism>
<accession>A6G8B9</accession>
<comment type="similarity">
    <text evidence="9">Belongs to the FtsQ/DivIB family. FtsQ subfamily.</text>
</comment>
<dbReference type="GO" id="GO:0032153">
    <property type="term" value="C:cell division site"/>
    <property type="evidence" value="ECO:0007669"/>
    <property type="project" value="UniProtKB-UniRule"/>
</dbReference>
<dbReference type="GO" id="GO:0005886">
    <property type="term" value="C:plasma membrane"/>
    <property type="evidence" value="ECO:0007669"/>
    <property type="project" value="UniProtKB-SubCell"/>
</dbReference>
<dbReference type="Pfam" id="PF03799">
    <property type="entry name" value="FtsQ_DivIB_C"/>
    <property type="match status" value="1"/>
</dbReference>
<dbReference type="GO" id="GO:0090529">
    <property type="term" value="P:cell septum assembly"/>
    <property type="evidence" value="ECO:0007669"/>
    <property type="project" value="InterPro"/>
</dbReference>
<dbReference type="InterPro" id="IPR034746">
    <property type="entry name" value="POTRA"/>
</dbReference>
<keyword evidence="8 9" id="KW-0131">Cell cycle</keyword>
<evidence type="ECO:0000256" key="9">
    <source>
        <dbReference type="HAMAP-Rule" id="MF_00911"/>
    </source>
</evidence>
<keyword evidence="3" id="KW-0997">Cell inner membrane</keyword>
<keyword evidence="6 9" id="KW-1133">Transmembrane helix</keyword>
<feature type="compositionally biased region" description="Basic and acidic residues" evidence="10">
    <location>
        <begin position="398"/>
        <end position="416"/>
    </location>
</feature>
<evidence type="ECO:0000256" key="2">
    <source>
        <dbReference type="ARBA" id="ARBA00022475"/>
    </source>
</evidence>
<comment type="caution">
    <text evidence="12">The sequence shown here is derived from an EMBL/GenBank/DDBJ whole genome shotgun (WGS) entry which is preliminary data.</text>
</comment>
<dbReference type="HAMAP" id="MF_00911">
    <property type="entry name" value="FtsQ_subfam"/>
    <property type="match status" value="1"/>
</dbReference>
<dbReference type="AlphaFoldDB" id="A6G8B9"/>
<dbReference type="PROSITE" id="PS51779">
    <property type="entry name" value="POTRA"/>
    <property type="match status" value="1"/>
</dbReference>
<evidence type="ECO:0000313" key="13">
    <source>
        <dbReference type="Proteomes" id="UP000005801"/>
    </source>
</evidence>
<protein>
    <recommendedName>
        <fullName evidence="9">Cell division protein FtsQ</fullName>
    </recommendedName>
</protein>
<evidence type="ECO:0000256" key="7">
    <source>
        <dbReference type="ARBA" id="ARBA00023136"/>
    </source>
</evidence>
<evidence type="ECO:0000256" key="1">
    <source>
        <dbReference type="ARBA" id="ARBA00004370"/>
    </source>
</evidence>
<dbReference type="PANTHER" id="PTHR35851">
    <property type="entry name" value="CELL DIVISION PROTEIN FTSQ"/>
    <property type="match status" value="1"/>
</dbReference>
<sequence length="416" mass="44902">MGKGVRGANRKLGAPAESPRQQVADGADTGEGMGARLRARKQAWSERRAAKHSARAEGLALQGDDQRPNWPRRLATASLRLGTVGALAWGLAFAGQEVYDYSTTSARFETKHFIFEPTEHVDDDTLRELLAIEAGTNILALEPVELGERILEHPWVAQATVVRELPDTLEITVVEHEPAAIVLAERFWLVDAAGAPFKEVERGERGELPIITGISKAELAAAAERADALASQARAAEQAGAVEASAEAEAEAQVDPKEPSVELGTDAVARAMAVVELYAAKQRPRLGEVHLDSDGSVTLYTAESGTQLRLGRDEFDARLERWDALRVALGPRADALAVVHLDHESKPDRRDRVVARFADAKDEAVLLAQANDSQEDSSRSSRGSGRSASSDQASAADPAERPAARAGRRDRIPRYE</sequence>
<evidence type="ECO:0000256" key="3">
    <source>
        <dbReference type="ARBA" id="ARBA00022519"/>
    </source>
</evidence>
<evidence type="ECO:0000256" key="6">
    <source>
        <dbReference type="ARBA" id="ARBA00022989"/>
    </source>
</evidence>
<feature type="compositionally biased region" description="Low complexity" evidence="10">
    <location>
        <begin position="380"/>
        <end position="397"/>
    </location>
</feature>
<keyword evidence="7 9" id="KW-0472">Membrane</keyword>
<name>A6G8B9_9BACT</name>
<comment type="function">
    <text evidence="9">Essential cell division protein.</text>
</comment>
<feature type="region of interest" description="Disordered" evidence="10">
    <location>
        <begin position="366"/>
        <end position="416"/>
    </location>
</feature>
<comment type="subcellular location">
    <subcellularLocation>
        <location evidence="9">Cell membrane</location>
        <topology evidence="9">Single-pass type II membrane protein</topology>
    </subcellularLocation>
    <subcellularLocation>
        <location evidence="1">Membrane</location>
    </subcellularLocation>
    <text evidence="9">Localizes to the division septum.</text>
</comment>
<keyword evidence="5 9" id="KW-0812">Transmembrane</keyword>
<evidence type="ECO:0000313" key="12">
    <source>
        <dbReference type="EMBL" id="EDM77829.1"/>
    </source>
</evidence>